<organism evidence="2 3">
    <name type="scientific">Crenichthys baileyi</name>
    <name type="common">White River springfish</name>
    <dbReference type="NCBI Taxonomy" id="28760"/>
    <lineage>
        <taxon>Eukaryota</taxon>
        <taxon>Metazoa</taxon>
        <taxon>Chordata</taxon>
        <taxon>Craniata</taxon>
        <taxon>Vertebrata</taxon>
        <taxon>Euteleostomi</taxon>
        <taxon>Actinopterygii</taxon>
        <taxon>Neopterygii</taxon>
        <taxon>Teleostei</taxon>
        <taxon>Neoteleostei</taxon>
        <taxon>Acanthomorphata</taxon>
        <taxon>Ovalentaria</taxon>
        <taxon>Atherinomorphae</taxon>
        <taxon>Cyprinodontiformes</taxon>
        <taxon>Goodeidae</taxon>
        <taxon>Crenichthys</taxon>
    </lineage>
</organism>
<dbReference type="AlphaFoldDB" id="A0AAV9SGV2"/>
<evidence type="ECO:0000313" key="2">
    <source>
        <dbReference type="EMBL" id="KAK5620475.1"/>
    </source>
</evidence>
<dbReference type="EMBL" id="JAHHUM010000358">
    <property type="protein sequence ID" value="KAK5620475.1"/>
    <property type="molecule type" value="Genomic_DNA"/>
</dbReference>
<evidence type="ECO:0000313" key="3">
    <source>
        <dbReference type="Proteomes" id="UP001311232"/>
    </source>
</evidence>
<gene>
    <name evidence="2" type="ORF">CRENBAI_023338</name>
</gene>
<evidence type="ECO:0000256" key="1">
    <source>
        <dbReference type="SAM" id="MobiDB-lite"/>
    </source>
</evidence>
<name>A0AAV9SGV2_9TELE</name>
<comment type="caution">
    <text evidence="2">The sequence shown here is derived from an EMBL/GenBank/DDBJ whole genome shotgun (WGS) entry which is preliminary data.</text>
</comment>
<keyword evidence="3" id="KW-1185">Reference proteome</keyword>
<proteinExistence type="predicted"/>
<sequence>MATHSPCQPRPCSLWALSTEESPGGQRVDARQPPRHGAVRPLPLAAPKQSGCHILVHPSNPKYSPKHKYPNLFMRNTSNFFSSIISELEIQNNPKRGQQQKDVEKRENVFVIRVIHSPQLLECPYYSRCTLDEPISRVQHPRLVGWRTERHHGYRPQGFPAARLHPLSSHSSVIDTPD</sequence>
<protein>
    <submittedName>
        <fullName evidence="2">Uncharacterized protein</fullName>
    </submittedName>
</protein>
<dbReference type="Proteomes" id="UP001311232">
    <property type="component" value="Unassembled WGS sequence"/>
</dbReference>
<feature type="compositionally biased region" description="Polar residues" evidence="1">
    <location>
        <begin position="168"/>
        <end position="178"/>
    </location>
</feature>
<feature type="region of interest" description="Disordered" evidence="1">
    <location>
        <begin position="159"/>
        <end position="178"/>
    </location>
</feature>
<feature type="region of interest" description="Disordered" evidence="1">
    <location>
        <begin position="1"/>
        <end position="40"/>
    </location>
</feature>
<reference evidence="2 3" key="1">
    <citation type="submission" date="2021-06" db="EMBL/GenBank/DDBJ databases">
        <authorList>
            <person name="Palmer J.M."/>
        </authorList>
    </citation>
    <scope>NUCLEOTIDE SEQUENCE [LARGE SCALE GENOMIC DNA]</scope>
    <source>
        <strain evidence="2 3">MEX-2019</strain>
        <tissue evidence="2">Muscle</tissue>
    </source>
</reference>
<accession>A0AAV9SGV2</accession>